<organism evidence="1 2">
    <name type="scientific">Datura stramonium</name>
    <name type="common">Jimsonweed</name>
    <name type="synonym">Common thornapple</name>
    <dbReference type="NCBI Taxonomy" id="4076"/>
    <lineage>
        <taxon>Eukaryota</taxon>
        <taxon>Viridiplantae</taxon>
        <taxon>Streptophyta</taxon>
        <taxon>Embryophyta</taxon>
        <taxon>Tracheophyta</taxon>
        <taxon>Spermatophyta</taxon>
        <taxon>Magnoliopsida</taxon>
        <taxon>eudicotyledons</taxon>
        <taxon>Gunneridae</taxon>
        <taxon>Pentapetalae</taxon>
        <taxon>asterids</taxon>
        <taxon>lamiids</taxon>
        <taxon>Solanales</taxon>
        <taxon>Solanaceae</taxon>
        <taxon>Solanoideae</taxon>
        <taxon>Datureae</taxon>
        <taxon>Datura</taxon>
    </lineage>
</organism>
<evidence type="ECO:0000313" key="2">
    <source>
        <dbReference type="Proteomes" id="UP000823775"/>
    </source>
</evidence>
<sequence length="53" mass="6163">MVAGVVVAVHIWFWWSWRWWDEEGRRRLHGEGGGVSPDAMEIMVRPSGWRLAG</sequence>
<comment type="caution">
    <text evidence="1">The sequence shown here is derived from an EMBL/GenBank/DDBJ whole genome shotgun (WGS) entry which is preliminary data.</text>
</comment>
<reference evidence="1 2" key="1">
    <citation type="journal article" date="2021" name="BMC Genomics">
        <title>Datura genome reveals duplications of psychoactive alkaloid biosynthetic genes and high mutation rate following tissue culture.</title>
        <authorList>
            <person name="Rajewski A."/>
            <person name="Carter-House D."/>
            <person name="Stajich J."/>
            <person name="Litt A."/>
        </authorList>
    </citation>
    <scope>NUCLEOTIDE SEQUENCE [LARGE SCALE GENOMIC DNA]</scope>
    <source>
        <strain evidence="1">AR-01</strain>
    </source>
</reference>
<dbReference type="Proteomes" id="UP000823775">
    <property type="component" value="Unassembled WGS sequence"/>
</dbReference>
<keyword evidence="2" id="KW-1185">Reference proteome</keyword>
<evidence type="ECO:0000313" key="1">
    <source>
        <dbReference type="EMBL" id="MCD9644639.1"/>
    </source>
</evidence>
<name>A0ABS8VCN8_DATST</name>
<protein>
    <submittedName>
        <fullName evidence="1">Uncharacterized protein</fullName>
    </submittedName>
</protein>
<dbReference type="EMBL" id="JACEIK010004212">
    <property type="protein sequence ID" value="MCD9644639.1"/>
    <property type="molecule type" value="Genomic_DNA"/>
</dbReference>
<gene>
    <name evidence="1" type="ORF">HAX54_033026</name>
</gene>
<proteinExistence type="predicted"/>
<accession>A0ABS8VCN8</accession>
<feature type="non-terminal residue" evidence="1">
    <location>
        <position position="53"/>
    </location>
</feature>